<dbReference type="GO" id="GO:0003777">
    <property type="term" value="F:microtubule motor activity"/>
    <property type="evidence" value="ECO:0007669"/>
    <property type="project" value="InterPro"/>
</dbReference>
<comment type="similarity">
    <text evidence="6">Belongs to the TRAFAC class myosin-kinesin ATPase superfamily. Kinesin family.</text>
</comment>
<evidence type="ECO:0000313" key="9">
    <source>
        <dbReference type="EMBL" id="CAE8642228.1"/>
    </source>
</evidence>
<dbReference type="GO" id="GO:0008017">
    <property type="term" value="F:microtubule binding"/>
    <property type="evidence" value="ECO:0007669"/>
    <property type="project" value="InterPro"/>
</dbReference>
<protein>
    <recommendedName>
        <fullName evidence="8">Kinesin motor domain-containing protein</fullName>
    </recommendedName>
</protein>
<dbReference type="PANTHER" id="PTHR47969:SF15">
    <property type="entry name" value="CHROMOSOME-ASSOCIATED KINESIN KIF4A-RELATED"/>
    <property type="match status" value="1"/>
</dbReference>
<keyword evidence="4 6" id="KW-0067">ATP-binding</keyword>
<dbReference type="Proteomes" id="UP000654075">
    <property type="component" value="Unassembled WGS sequence"/>
</dbReference>
<evidence type="ECO:0000256" key="6">
    <source>
        <dbReference type="PROSITE-ProRule" id="PRU00283"/>
    </source>
</evidence>
<evidence type="ECO:0000256" key="3">
    <source>
        <dbReference type="ARBA" id="ARBA00022741"/>
    </source>
</evidence>
<name>A0A813HUV6_POLGL</name>
<feature type="binding site" evidence="6">
    <location>
        <begin position="144"/>
        <end position="151"/>
    </location>
    <ligand>
        <name>ATP</name>
        <dbReference type="ChEBI" id="CHEBI:30616"/>
    </ligand>
</feature>
<keyword evidence="3 6" id="KW-0547">Nucleotide-binding</keyword>
<dbReference type="AlphaFoldDB" id="A0A813HUV6"/>
<dbReference type="GO" id="GO:0007018">
    <property type="term" value="P:microtubule-based movement"/>
    <property type="evidence" value="ECO:0007669"/>
    <property type="project" value="InterPro"/>
</dbReference>
<reference evidence="9" key="1">
    <citation type="submission" date="2021-02" db="EMBL/GenBank/DDBJ databases">
        <authorList>
            <person name="Dougan E. K."/>
            <person name="Rhodes N."/>
            <person name="Thang M."/>
            <person name="Chan C."/>
        </authorList>
    </citation>
    <scope>NUCLEOTIDE SEQUENCE</scope>
</reference>
<keyword evidence="5" id="KW-0175">Coiled coil</keyword>
<dbReference type="InterPro" id="IPR027417">
    <property type="entry name" value="P-loop_NTPase"/>
</dbReference>
<keyword evidence="2" id="KW-0963">Cytoplasm</keyword>
<evidence type="ECO:0000256" key="1">
    <source>
        <dbReference type="ARBA" id="ARBA00004496"/>
    </source>
</evidence>
<evidence type="ECO:0000256" key="7">
    <source>
        <dbReference type="SAM" id="MobiDB-lite"/>
    </source>
</evidence>
<feature type="non-terminal residue" evidence="9">
    <location>
        <position position="254"/>
    </location>
</feature>
<evidence type="ECO:0000259" key="8">
    <source>
        <dbReference type="PROSITE" id="PS50067"/>
    </source>
</evidence>
<keyword evidence="10" id="KW-1185">Reference proteome</keyword>
<dbReference type="GO" id="GO:0007052">
    <property type="term" value="P:mitotic spindle organization"/>
    <property type="evidence" value="ECO:0007669"/>
    <property type="project" value="TreeGrafter"/>
</dbReference>
<keyword evidence="6" id="KW-0505">Motor protein</keyword>
<dbReference type="InterPro" id="IPR027640">
    <property type="entry name" value="Kinesin-like_fam"/>
</dbReference>
<dbReference type="SUPFAM" id="SSF52540">
    <property type="entry name" value="P-loop containing nucleoside triphosphate hydrolases"/>
    <property type="match status" value="1"/>
</dbReference>
<dbReference type="GO" id="GO:0005875">
    <property type="term" value="C:microtubule associated complex"/>
    <property type="evidence" value="ECO:0007669"/>
    <property type="project" value="TreeGrafter"/>
</dbReference>
<evidence type="ECO:0000313" key="10">
    <source>
        <dbReference type="Proteomes" id="UP000654075"/>
    </source>
</evidence>
<comment type="subcellular location">
    <subcellularLocation>
        <location evidence="1">Cytoplasm</location>
    </subcellularLocation>
</comment>
<proteinExistence type="inferred from homology"/>
<evidence type="ECO:0000256" key="5">
    <source>
        <dbReference type="ARBA" id="ARBA00023054"/>
    </source>
</evidence>
<dbReference type="PROSITE" id="PS50067">
    <property type="entry name" value="KINESIN_MOTOR_2"/>
    <property type="match status" value="1"/>
</dbReference>
<dbReference type="EMBL" id="CAJNNV010033134">
    <property type="protein sequence ID" value="CAE8642228.1"/>
    <property type="molecule type" value="Genomic_DNA"/>
</dbReference>
<evidence type="ECO:0000256" key="2">
    <source>
        <dbReference type="ARBA" id="ARBA00022490"/>
    </source>
</evidence>
<dbReference type="Pfam" id="PF00225">
    <property type="entry name" value="Kinesin"/>
    <property type="match status" value="1"/>
</dbReference>
<sequence>MSSAATEEGKPPSSGGASFSLPIFLQGGSGEPSVQLRPEDSHSISSPEFRQAPVRVVARFRPPVTDEEFQDAPAFVLRSGDSVTDCHAVSADHVAIESTDGRYRFEVDYAFSEEDSQQSVYDRIGRPAVEEVLAGYNGTILTYGQTGSGKTFSLFGPSFTEPELRGLAPRAAEQLVQHCVEGSASGESDFILRCSFLEIYRERMRDLLHPQNQSLRVKELPHRGLVVDGLTQDYVGSASDVLKALSTGSAWRSV</sequence>
<comment type="caution">
    <text evidence="9">The sequence shown here is derived from an EMBL/GenBank/DDBJ whole genome shotgun (WGS) entry which is preliminary data.</text>
</comment>
<dbReference type="InterPro" id="IPR036961">
    <property type="entry name" value="Kinesin_motor_dom_sf"/>
</dbReference>
<dbReference type="OrthoDB" id="446098at2759"/>
<organism evidence="9 10">
    <name type="scientific">Polarella glacialis</name>
    <name type="common">Dinoflagellate</name>
    <dbReference type="NCBI Taxonomy" id="89957"/>
    <lineage>
        <taxon>Eukaryota</taxon>
        <taxon>Sar</taxon>
        <taxon>Alveolata</taxon>
        <taxon>Dinophyceae</taxon>
        <taxon>Suessiales</taxon>
        <taxon>Suessiaceae</taxon>
        <taxon>Polarella</taxon>
    </lineage>
</organism>
<dbReference type="GO" id="GO:0005737">
    <property type="term" value="C:cytoplasm"/>
    <property type="evidence" value="ECO:0007669"/>
    <property type="project" value="UniProtKB-SubCell"/>
</dbReference>
<dbReference type="InterPro" id="IPR001752">
    <property type="entry name" value="Kinesin_motor_dom"/>
</dbReference>
<dbReference type="PANTHER" id="PTHR47969">
    <property type="entry name" value="CHROMOSOME-ASSOCIATED KINESIN KIF4A-RELATED"/>
    <property type="match status" value="1"/>
</dbReference>
<evidence type="ECO:0000256" key="4">
    <source>
        <dbReference type="ARBA" id="ARBA00022840"/>
    </source>
</evidence>
<dbReference type="GO" id="GO:0051231">
    <property type="term" value="P:spindle elongation"/>
    <property type="evidence" value="ECO:0007669"/>
    <property type="project" value="TreeGrafter"/>
</dbReference>
<dbReference type="GO" id="GO:0005524">
    <property type="term" value="F:ATP binding"/>
    <property type="evidence" value="ECO:0007669"/>
    <property type="project" value="UniProtKB-UniRule"/>
</dbReference>
<gene>
    <name evidence="9" type="ORF">PGLA1383_LOCUS56757</name>
</gene>
<dbReference type="Gene3D" id="3.40.850.10">
    <property type="entry name" value="Kinesin motor domain"/>
    <property type="match status" value="1"/>
</dbReference>
<accession>A0A813HUV6</accession>
<feature type="domain" description="Kinesin motor" evidence="8">
    <location>
        <begin position="53"/>
        <end position="254"/>
    </location>
</feature>
<dbReference type="SMART" id="SM00129">
    <property type="entry name" value="KISc"/>
    <property type="match status" value="1"/>
</dbReference>
<feature type="region of interest" description="Disordered" evidence="7">
    <location>
        <begin position="1"/>
        <end position="48"/>
    </location>
</feature>